<evidence type="ECO:0000256" key="3">
    <source>
        <dbReference type="ARBA" id="ARBA00022553"/>
    </source>
</evidence>
<keyword evidence="9" id="KW-1185">Reference proteome</keyword>
<evidence type="ECO:0000256" key="1">
    <source>
        <dbReference type="ARBA" id="ARBA00004245"/>
    </source>
</evidence>
<feature type="compositionally biased region" description="Basic and acidic residues" evidence="8">
    <location>
        <begin position="1496"/>
        <end position="1508"/>
    </location>
</feature>
<feature type="region of interest" description="Disordered" evidence="8">
    <location>
        <begin position="2085"/>
        <end position="2109"/>
    </location>
</feature>
<feature type="compositionally biased region" description="Basic and acidic residues" evidence="8">
    <location>
        <begin position="1591"/>
        <end position="1609"/>
    </location>
</feature>
<dbReference type="GO" id="GO:0031175">
    <property type="term" value="P:neuron projection development"/>
    <property type="evidence" value="ECO:0007669"/>
    <property type="project" value="TreeGrafter"/>
</dbReference>
<feature type="compositionally biased region" description="Polar residues" evidence="8">
    <location>
        <begin position="621"/>
        <end position="642"/>
    </location>
</feature>
<keyword evidence="2 7" id="KW-0963">Cytoplasm</keyword>
<feature type="region of interest" description="Disordered" evidence="8">
    <location>
        <begin position="697"/>
        <end position="902"/>
    </location>
</feature>
<feature type="compositionally biased region" description="Basic and acidic residues" evidence="8">
    <location>
        <begin position="1141"/>
        <end position="1169"/>
    </location>
</feature>
<comment type="subcellular location">
    <subcellularLocation>
        <location evidence="1 7">Cytoplasm</location>
        <location evidence="1 7">Cytoskeleton</location>
    </subcellularLocation>
</comment>
<dbReference type="InterPro" id="IPR027324">
    <property type="entry name" value="MAP2/MAP4/Tau"/>
</dbReference>
<gene>
    <name evidence="10 11" type="primary">Map4</name>
</gene>
<feature type="compositionally biased region" description="Basic and acidic residues" evidence="8">
    <location>
        <begin position="1688"/>
        <end position="1710"/>
    </location>
</feature>
<feature type="compositionally biased region" description="Polar residues" evidence="8">
    <location>
        <begin position="1788"/>
        <end position="1801"/>
    </location>
</feature>
<feature type="compositionally biased region" description="Basic and acidic residues" evidence="8">
    <location>
        <begin position="1848"/>
        <end position="1862"/>
    </location>
</feature>
<evidence type="ECO:0000256" key="4">
    <source>
        <dbReference type="ARBA" id="ARBA00022701"/>
    </source>
</evidence>
<feature type="region of interest" description="Disordered" evidence="8">
    <location>
        <begin position="2153"/>
        <end position="2245"/>
    </location>
</feature>
<feature type="compositionally biased region" description="Basic and acidic residues" evidence="8">
    <location>
        <begin position="851"/>
        <end position="877"/>
    </location>
</feature>
<dbReference type="GO" id="GO:0005874">
    <property type="term" value="C:microtubule"/>
    <property type="evidence" value="ECO:0007669"/>
    <property type="project" value="UniProtKB-KW"/>
</dbReference>
<feature type="compositionally biased region" description="Basic and acidic residues" evidence="8">
    <location>
        <begin position="834"/>
        <end position="844"/>
    </location>
</feature>
<feature type="compositionally biased region" description="Basic and acidic residues" evidence="8">
    <location>
        <begin position="1476"/>
        <end position="1490"/>
    </location>
</feature>
<feature type="compositionally biased region" description="Low complexity" evidence="8">
    <location>
        <begin position="1832"/>
        <end position="1847"/>
    </location>
</feature>
<dbReference type="GeneID" id="101702000"/>
<organism evidence="9 10">
    <name type="scientific">Heterocephalus glaber</name>
    <name type="common">Naked mole rat</name>
    <dbReference type="NCBI Taxonomy" id="10181"/>
    <lineage>
        <taxon>Eukaryota</taxon>
        <taxon>Metazoa</taxon>
        <taxon>Chordata</taxon>
        <taxon>Craniata</taxon>
        <taxon>Vertebrata</taxon>
        <taxon>Euteleostomi</taxon>
        <taxon>Mammalia</taxon>
        <taxon>Eutheria</taxon>
        <taxon>Euarchontoglires</taxon>
        <taxon>Glires</taxon>
        <taxon>Rodentia</taxon>
        <taxon>Hystricomorpha</taxon>
        <taxon>Bathyergidae</taxon>
        <taxon>Heterocephalus</taxon>
    </lineage>
</organism>
<dbReference type="GO" id="GO:0043005">
    <property type="term" value="C:neuron projection"/>
    <property type="evidence" value="ECO:0007669"/>
    <property type="project" value="TreeGrafter"/>
</dbReference>
<dbReference type="PANTHER" id="PTHR11501">
    <property type="entry name" value="MICROTUBULE-ASSOCIATED PROTEIN"/>
    <property type="match status" value="1"/>
</dbReference>
<dbReference type="PROSITE" id="PS00229">
    <property type="entry name" value="TAU_MAP_1"/>
    <property type="match status" value="3"/>
</dbReference>
<dbReference type="RefSeq" id="XP_004835009.1">
    <property type="nucleotide sequence ID" value="XM_004834952.3"/>
</dbReference>
<feature type="compositionally biased region" description="Basic and acidic residues" evidence="8">
    <location>
        <begin position="1058"/>
        <end position="1070"/>
    </location>
</feature>
<evidence type="ECO:0000313" key="10">
    <source>
        <dbReference type="RefSeq" id="XP_004835008.1"/>
    </source>
</evidence>
<evidence type="ECO:0000313" key="9">
    <source>
        <dbReference type="Proteomes" id="UP000694906"/>
    </source>
</evidence>
<feature type="region of interest" description="Disordered" evidence="8">
    <location>
        <begin position="991"/>
        <end position="1176"/>
    </location>
</feature>
<feature type="compositionally biased region" description="Basic and acidic residues" evidence="8">
    <location>
        <begin position="705"/>
        <end position="721"/>
    </location>
</feature>
<name>A0AAX6NR43_HETGA</name>
<feature type="compositionally biased region" description="Polar residues" evidence="8">
    <location>
        <begin position="1759"/>
        <end position="1768"/>
    </location>
</feature>
<dbReference type="InterPro" id="IPR001084">
    <property type="entry name" value="MAP_tubulin-bd_rpt"/>
</dbReference>
<feature type="region of interest" description="Disordered" evidence="8">
    <location>
        <begin position="1297"/>
        <end position="1329"/>
    </location>
</feature>
<feature type="compositionally biased region" description="Basic and acidic residues" evidence="8">
    <location>
        <begin position="53"/>
        <end position="67"/>
    </location>
</feature>
<feature type="region of interest" description="Disordered" evidence="8">
    <location>
        <begin position="47"/>
        <end position="92"/>
    </location>
</feature>
<feature type="compositionally biased region" description="Low complexity" evidence="8">
    <location>
        <begin position="1884"/>
        <end position="1913"/>
    </location>
</feature>
<feature type="region of interest" description="Disordered" evidence="8">
    <location>
        <begin position="1681"/>
        <end position="2069"/>
    </location>
</feature>
<evidence type="ECO:0000313" key="11">
    <source>
        <dbReference type="RefSeq" id="XP_004835009.1"/>
    </source>
</evidence>
<dbReference type="PANTHER" id="PTHR11501:SF16">
    <property type="entry name" value="MICROTUBULE-ASSOCIATED PROTEIN 4"/>
    <property type="match status" value="1"/>
</dbReference>
<feature type="compositionally biased region" description="Basic and acidic residues" evidence="8">
    <location>
        <begin position="1432"/>
        <end position="1446"/>
    </location>
</feature>
<dbReference type="Proteomes" id="UP000694906">
    <property type="component" value="Unplaced"/>
</dbReference>
<feature type="compositionally biased region" description="Basic and acidic residues" evidence="8">
    <location>
        <begin position="1004"/>
        <end position="1014"/>
    </location>
</feature>
<keyword evidence="3" id="KW-0597">Phosphoprotein</keyword>
<feature type="compositionally biased region" description="Basic and acidic residues" evidence="8">
    <location>
        <begin position="789"/>
        <end position="803"/>
    </location>
</feature>
<feature type="region of interest" description="Disordered" evidence="8">
    <location>
        <begin position="565"/>
        <end position="683"/>
    </location>
</feature>
<feature type="compositionally biased region" description="Polar residues" evidence="8">
    <location>
        <begin position="1102"/>
        <end position="1124"/>
    </location>
</feature>
<feature type="region of interest" description="Disordered" evidence="8">
    <location>
        <begin position="1432"/>
        <end position="1629"/>
    </location>
</feature>
<feature type="compositionally biased region" description="Basic residues" evidence="8">
    <location>
        <begin position="730"/>
        <end position="743"/>
    </location>
</feature>
<feature type="compositionally biased region" description="Low complexity" evidence="8">
    <location>
        <begin position="1953"/>
        <end position="1966"/>
    </location>
</feature>
<feature type="compositionally biased region" description="Basic and acidic residues" evidence="8">
    <location>
        <begin position="1316"/>
        <end position="1329"/>
    </location>
</feature>
<dbReference type="Pfam" id="PF00418">
    <property type="entry name" value="Tubulin-binding"/>
    <property type="match status" value="4"/>
</dbReference>
<dbReference type="GO" id="GO:0000226">
    <property type="term" value="P:microtubule cytoskeleton organization"/>
    <property type="evidence" value="ECO:0007669"/>
    <property type="project" value="TreeGrafter"/>
</dbReference>
<keyword evidence="4 7" id="KW-0493">Microtubule</keyword>
<evidence type="ECO:0000256" key="7">
    <source>
        <dbReference type="RuleBase" id="RU000686"/>
    </source>
</evidence>
<proteinExistence type="predicted"/>
<evidence type="ECO:0000256" key="6">
    <source>
        <dbReference type="ARBA" id="ARBA00023212"/>
    </source>
</evidence>
<protein>
    <recommendedName>
        <fullName evidence="7">Microtubule-associated protein</fullName>
    </recommendedName>
</protein>
<feature type="compositionally biased region" description="Polar residues" evidence="8">
    <location>
        <begin position="1940"/>
        <end position="1950"/>
    </location>
</feature>
<keyword evidence="6 7" id="KW-0206">Cytoskeleton</keyword>
<dbReference type="KEGG" id="hgl:101702000"/>
<feature type="compositionally biased region" description="Low complexity" evidence="8">
    <location>
        <begin position="2184"/>
        <end position="2214"/>
    </location>
</feature>
<dbReference type="PROSITE" id="PS51491">
    <property type="entry name" value="TAU_MAP_2"/>
    <property type="match status" value="3"/>
</dbReference>
<evidence type="ECO:0000256" key="8">
    <source>
        <dbReference type="SAM" id="MobiDB-lite"/>
    </source>
</evidence>
<evidence type="ECO:0000256" key="2">
    <source>
        <dbReference type="ARBA" id="ARBA00022490"/>
    </source>
</evidence>
<accession>A0AAX6NR43</accession>
<evidence type="ECO:0000256" key="5">
    <source>
        <dbReference type="ARBA" id="ARBA00022737"/>
    </source>
</evidence>
<feature type="compositionally biased region" description="Basic and acidic residues" evidence="8">
    <location>
        <begin position="2234"/>
        <end position="2245"/>
    </location>
</feature>
<dbReference type="CTD" id="4134"/>
<dbReference type="GO" id="GO:0008017">
    <property type="term" value="F:microtubule binding"/>
    <property type="evidence" value="ECO:0007669"/>
    <property type="project" value="InterPro"/>
</dbReference>
<feature type="compositionally biased region" description="Basic and acidic residues" evidence="8">
    <location>
        <begin position="1918"/>
        <end position="1927"/>
    </location>
</feature>
<dbReference type="RefSeq" id="XP_004835008.1">
    <property type="nucleotide sequence ID" value="XM_004834951.3"/>
</dbReference>
<keyword evidence="5" id="KW-0677">Repeat</keyword>
<feature type="compositionally biased region" description="Polar residues" evidence="8">
    <location>
        <begin position="68"/>
        <end position="81"/>
    </location>
</feature>
<sequence>MADLSLADALTEPPPEIEEEIKRDFMATLEAEAYDDVVGETVGKTDYIPLMDGDEKTGSLESKRKPCSDTSQVEGTPSSKPTVLANGDHAIEGNDTTGYPAGFLDETMTFQEYQNSQNWPEDADFCFQPGEVVNPIQTDPFKMHHDDNLADLLFLSSGTTNVPVLMGQNDPQEDSYDMSSCDTFAPATIAPHGWSMPAPNSAHSESFVSPEDFGEPPQPAAELAKEIDLPSVEEQLLTNALDIMTGQKSTDMAPSRETEVVLANVMGPATETKVASAKGTEQPSKLDVALVENTQPSIESDTSLAKDMALLTETQAAAMKDMVLPTEPEAAPSKGVTESTPLVPKDLAPQQAIVPPTDTQITVAMGVMSLSETEAELAKDSVSSMEISPAMEMALSSEAEVALARDVALSPEALVVFTEDVALSLGTEGASVKDMAPPLETEMGLGKDMTSPLESKVGLGKDMAVLQETEMAPTKDMATPQETEVALGNDVILPPDAEVSQVKDVTPLLEKDAALPPQTKVALGKDAVLPSGTDVMLANNVTPVKDVTPPLETEVAAVLKDTEMAQSQKGLSEDPQLESLQSEAPAAPGLISAEPIKASGQKYSLPTDEDFGLEKLEQKKPLNSQPSEPSSATSGAPLTQGRQVCRPSDHRAARPRPARNLPELPGGSSPWKTLEPRLGPGPWAESHWVSGSFFCGEPGSQKKNVHTDFPEPQRDLGREAWEIESTPMMMKKKKKKPKQKRYSQPRVGGPWDGDSADEPKGNPSAAGPHQPAVLSSQPSMLGSEYGFVTREDMRRKHMLDSRAARQGGENVFSESIRAPSCLEEPPATTVSAEPKLRVEEEGKDNSLVLKSQDKKLPQHNKYKPEPALHLETVDKSQTRGPGLKGPLTEVPTHTVAASSETRPKEGVTCCPVLDLKVMGGVSKEMPTVTATVTSNPLENSLKEGNDASKMTKFQDVKQKEFSEGAKEVKELKKEALPKPREEISIFAFEQGQMLGQAPGQGNEPLKRVTGDGKSKKGRGSSGRARGGSGKMSAKSEVPLLLDGEKDGRAVLGLSEPVPKTERMTAEDKRSGLGLSSSKLPGTMTGLPEAGATGEPKKMTSPRVGSTMQALSPLENGSSLTQPSDGTEKATVKNVGVSNQSKEGKWPWVEHEPTPWISEKPRKRDNEGKTKKFKNNYPVQPTRMEDKEEILNPCFVGKDGDSTCSISLKNKELGLIFPKAPDPVFSHTSDAPTVEVADRKGKNVEVNSVELRALEGSKTCTIKNSAVTDPAISVTDVSCPDQAQVAGFVPLVVSEENKTHAAKGHTTGANKPNNRNNDGKNEKIKNSLPEKHILENKIDTAKIHVPMETSGSHRMEGMGYVDENRNITFTCPSTLSGLINKSAPPKTLELAASEKLPHLAPPIVKEGDSLPDTLAKSGQEITPIPMSKLLAEDSCKKDEVSRQERPKAPSAVLPSTGRARVALPSTAAIETVSSHGDPWRKNKGELNDPMKNEAGTDEGRVAGKSDSGHHNASKWSVGQNAEPAAQGHLLPGAPADQNLPGEARGLGEKTDRGGFPASPAVSEQATDRGSVPAQVPDSLGDKAQKLNFCEDQNAKDRDSRGSDSLEKEVDLTLLPPQGEKDKSKESSPACKVTELECVSLPTPELHSNFSCIKVEVPPTGMDNELVTTASKGLQLPALKDNIVEAPQKMTEKSEPKTLAKERREDKGRTAEPMKGYMRPTKSRGLTPLLPKSAVQERERPRQPKSSGIARPEEGKAAVSVTGNDISTPPNKELPPSPEKKAKPLATIQPAKTATSKAKTQLTPVPKQPAPATSGGANKKPMSLASGLVPAAPPKRSAAATARTSTLSSRDAKPKHIAEAKVSEKQALPSKPASALTLRPGPKTTSAAPKVESAAAPASLGPSSRSPPALLSKRPAAIKTEGKPADAKKTVAKSAPADLSRSKSIPTSSVKKTTTHAGAAPTAAAALTRVKPTPLSRPTMSPSMDKKPTTTKPSSSAPKLSRPATAAPAPDLKNVRSKVGSTENIKHQPGGGRAKVEKKTEAAVTARKPEPNAVTKTAGPIASAQKSPAGKVQIVSKKVSYSHIQSKCGSKDNIKHVPGGGNVQIQSKKVDISKVSSKCGSKANIKHKPGPLCPGGGDVKIESQKLNFKEKAQAKVGSLDNVGHLPAGGSVKTEGGGNEAPPCPGLPAGEEPAGSEAAPDAGAPTPAGGLSGLPTLSGGGDQREAQTLDSQIPETMSRKPEDPQRPT</sequence>
<reference evidence="10 11" key="1">
    <citation type="submission" date="2025-04" db="UniProtKB">
        <authorList>
            <consortium name="RefSeq"/>
        </authorList>
    </citation>
    <scope>IDENTIFICATION</scope>
</reference>